<dbReference type="PROSITE" id="PS51733">
    <property type="entry name" value="BPL_LPL_CATALYTIC"/>
    <property type="match status" value="1"/>
</dbReference>
<keyword evidence="4" id="KW-1185">Reference proteome</keyword>
<dbReference type="PANTHER" id="PTHR12835:SF5">
    <property type="entry name" value="BIOTIN--PROTEIN LIGASE"/>
    <property type="match status" value="1"/>
</dbReference>
<evidence type="ECO:0000313" key="3">
    <source>
        <dbReference type="EMBL" id="ACZ11544.1"/>
    </source>
</evidence>
<proteinExistence type="predicted"/>
<keyword evidence="1 3" id="KW-0436">Ligase</keyword>
<dbReference type="Pfam" id="PF03099">
    <property type="entry name" value="BPL_LplA_LipB"/>
    <property type="match status" value="1"/>
</dbReference>
<dbReference type="EMBL" id="CP001816">
    <property type="protein sequence ID" value="ACZ11544.1"/>
    <property type="molecule type" value="Genomic_DNA"/>
</dbReference>
<dbReference type="HOGENOM" id="CLU_094917_0_0_7"/>
<dbReference type="AlphaFoldDB" id="D1AZS7"/>
<dbReference type="eggNOG" id="COG0340">
    <property type="taxonomic scope" value="Bacteria"/>
</dbReference>
<dbReference type="GO" id="GO:0004077">
    <property type="term" value="F:biotin--[biotin carboxyl-carrier protein] ligase activity"/>
    <property type="evidence" value="ECO:0007669"/>
    <property type="project" value="InterPro"/>
</dbReference>
<dbReference type="STRING" id="525898.Sdel_0507"/>
<organism evidence="3 4">
    <name type="scientific">Sulfurospirillum deleyianum (strain ATCC 51133 / DSM 6946 / 5175)</name>
    <dbReference type="NCBI Taxonomy" id="525898"/>
    <lineage>
        <taxon>Bacteria</taxon>
        <taxon>Pseudomonadati</taxon>
        <taxon>Campylobacterota</taxon>
        <taxon>Epsilonproteobacteria</taxon>
        <taxon>Campylobacterales</taxon>
        <taxon>Sulfurospirillaceae</taxon>
        <taxon>Sulfurospirillum</taxon>
    </lineage>
</organism>
<sequence length="211" mass="23541">MVIHWFETLESTHHYLITALRNGTLFAPCGVGADIQTNGVGSRGNRWIGEGGNLFFSFCLEEKALPLDLPLASVSIYFSALMKEILAEQASKVWLKWPNDFYLDTQKIGGMITTKIGSNIVGSVGLNIAFAPENFGKLDIAIAPALLAKMLVEKITEKKTWKKVFSNYKIEFDKNRSYSFHLDGKLVSLKDAILCDDGSIELENKKVYSLR</sequence>
<dbReference type="Proteomes" id="UP000002222">
    <property type="component" value="Chromosome"/>
</dbReference>
<reference evidence="3 4" key="2">
    <citation type="journal article" date="2010" name="Stand. Genomic Sci.">
        <title>Complete genome sequence of Sulfurospirillum deleyianum type strain (5175).</title>
        <authorList>
            <person name="Sikorski J."/>
            <person name="Lapidus A."/>
            <person name="Copeland A."/>
            <person name="Glavina Del Rio T."/>
            <person name="Nolan M."/>
            <person name="Lucas S."/>
            <person name="Chen F."/>
            <person name="Tice H."/>
            <person name="Cheng J.F."/>
            <person name="Saunders E."/>
            <person name="Bruce D."/>
            <person name="Goodwin L."/>
            <person name="Pitluck S."/>
            <person name="Ovchinnikova G."/>
            <person name="Pati A."/>
            <person name="Ivanova N."/>
            <person name="Mavromatis K."/>
            <person name="Chen A."/>
            <person name="Palaniappan K."/>
            <person name="Chain P."/>
            <person name="Land M."/>
            <person name="Hauser L."/>
            <person name="Chang Y.J."/>
            <person name="Jeffries C.D."/>
            <person name="Brettin T."/>
            <person name="Detter J.C."/>
            <person name="Han C."/>
            <person name="Rohde M."/>
            <person name="Lang E."/>
            <person name="Spring S."/>
            <person name="Goker M."/>
            <person name="Bristow J."/>
            <person name="Eisen J.A."/>
            <person name="Markowitz V."/>
            <person name="Hugenholtz P."/>
            <person name="Kyrpides N.C."/>
            <person name="Klenk H.P."/>
        </authorList>
    </citation>
    <scope>NUCLEOTIDE SEQUENCE [LARGE SCALE GENOMIC DNA]</scope>
    <source>
        <strain evidence="4">ATCC 51133 / DSM 6946 / 5175</strain>
    </source>
</reference>
<evidence type="ECO:0000259" key="2">
    <source>
        <dbReference type="PROSITE" id="PS51733"/>
    </source>
</evidence>
<dbReference type="RefSeq" id="WP_012856310.1">
    <property type="nucleotide sequence ID" value="NC_013512.1"/>
</dbReference>
<protein>
    <submittedName>
        <fullName evidence="3">Biotin/acetyl-CoA-carboxylase ligase</fullName>
    </submittedName>
</protein>
<dbReference type="NCBIfam" id="TIGR00121">
    <property type="entry name" value="birA_ligase"/>
    <property type="match status" value="1"/>
</dbReference>
<evidence type="ECO:0000313" key="4">
    <source>
        <dbReference type="Proteomes" id="UP000002222"/>
    </source>
</evidence>
<dbReference type="SUPFAM" id="SSF55681">
    <property type="entry name" value="Class II aaRS and biotin synthetases"/>
    <property type="match status" value="1"/>
</dbReference>
<gene>
    <name evidence="3" type="ordered locus">Sdel_0507</name>
</gene>
<dbReference type="GO" id="GO:0005737">
    <property type="term" value="C:cytoplasm"/>
    <property type="evidence" value="ECO:0007669"/>
    <property type="project" value="TreeGrafter"/>
</dbReference>
<reference evidence="4" key="1">
    <citation type="submission" date="2009-11" db="EMBL/GenBank/DDBJ databases">
        <title>The complete genome of Sulfurospirillum deleyianum DSM 6946.</title>
        <authorList>
            <consortium name="US DOE Joint Genome Institute (JGI-PGF)"/>
            <person name="Lucas S."/>
            <person name="Copeland A."/>
            <person name="Lapidus A."/>
            <person name="Glavina del Rio T."/>
            <person name="Dalin E."/>
            <person name="Tice H."/>
            <person name="Bruce D."/>
            <person name="Goodwin L."/>
            <person name="Pitluck S."/>
            <person name="Kyrpides N."/>
            <person name="Mavromatis K."/>
            <person name="Ivanova N."/>
            <person name="Ovchinnikova G."/>
            <person name="Munk A.C."/>
            <person name="Lu M."/>
            <person name="Brettin T."/>
            <person name="Detter J.C."/>
            <person name="Han C."/>
            <person name="Tapia R."/>
            <person name="Larimer F."/>
            <person name="Land M."/>
            <person name="Hauser L."/>
            <person name="Markowitz V."/>
            <person name="Cheng J.F."/>
            <person name="Hugenholtz P."/>
            <person name="Woyke T."/>
            <person name="Wu D."/>
            <person name="Aumann P."/>
            <person name="Schneider S."/>
            <person name="Lang E."/>
            <person name="Spring S."/>
            <person name="Klenk H.P."/>
            <person name="Eisen J.A."/>
        </authorList>
    </citation>
    <scope>NUCLEOTIDE SEQUENCE [LARGE SCALE GENOMIC DNA]</scope>
    <source>
        <strain evidence="4">ATCC 51133 / DSM 6946 / 5175</strain>
    </source>
</reference>
<dbReference type="InterPro" id="IPR045864">
    <property type="entry name" value="aa-tRNA-synth_II/BPL/LPL"/>
</dbReference>
<dbReference type="OrthoDB" id="9807064at2"/>
<dbReference type="Gene3D" id="3.30.930.10">
    <property type="entry name" value="Bira Bifunctional Protein, Domain 2"/>
    <property type="match status" value="1"/>
</dbReference>
<name>D1AZS7_SULD5</name>
<evidence type="ECO:0000256" key="1">
    <source>
        <dbReference type="ARBA" id="ARBA00022598"/>
    </source>
</evidence>
<feature type="domain" description="BPL/LPL catalytic" evidence="2">
    <location>
        <begin position="1"/>
        <end position="180"/>
    </location>
</feature>
<dbReference type="InterPro" id="IPR004408">
    <property type="entry name" value="Biotin_CoA_COase_ligase"/>
</dbReference>
<accession>D1AZS7</accession>
<dbReference type="InterPro" id="IPR004143">
    <property type="entry name" value="BPL_LPL_catalytic"/>
</dbReference>
<dbReference type="PANTHER" id="PTHR12835">
    <property type="entry name" value="BIOTIN PROTEIN LIGASE"/>
    <property type="match status" value="1"/>
</dbReference>
<dbReference type="NCBIfam" id="NF006294">
    <property type="entry name" value="PRK08477.1"/>
    <property type="match status" value="1"/>
</dbReference>
<dbReference type="KEGG" id="sdl:Sdel_0507"/>